<dbReference type="EMBL" id="JAESVB010000012">
    <property type="protein sequence ID" value="MCB8877355.1"/>
    <property type="molecule type" value="Genomic_DNA"/>
</dbReference>
<dbReference type="AlphaFoldDB" id="A0A963YVQ7"/>
<reference evidence="4" key="1">
    <citation type="journal article" date="2021" name="Microorganisms">
        <title>Acidisoma silvae sp. nov. and Acidisomacellulosilytica sp. nov., Two Acidophilic Bacteria Isolated from Decaying Wood, Hydrolyzing Cellulose and Producing Poly-3-hydroxybutyrate.</title>
        <authorList>
            <person name="Mieszkin S."/>
            <person name="Pouder E."/>
            <person name="Uroz S."/>
            <person name="Simon-Colin C."/>
            <person name="Alain K."/>
        </authorList>
    </citation>
    <scope>NUCLEOTIDE SEQUENCE</scope>
    <source>
        <strain evidence="4">HW T2.11</strain>
    </source>
</reference>
<protein>
    <submittedName>
        <fullName evidence="4">Uncharacterized protein</fullName>
    </submittedName>
</protein>
<keyword evidence="3" id="KW-0812">Transmembrane</keyword>
<keyword evidence="1" id="KW-0175">Coiled coil</keyword>
<dbReference type="RefSeq" id="WP_227323007.1">
    <property type="nucleotide sequence ID" value="NZ_JAESVB010000012.1"/>
</dbReference>
<feature type="region of interest" description="Disordered" evidence="2">
    <location>
        <begin position="1"/>
        <end position="25"/>
    </location>
</feature>
<accession>A0A963YVQ7</accession>
<keyword evidence="5" id="KW-1185">Reference proteome</keyword>
<evidence type="ECO:0000313" key="5">
    <source>
        <dbReference type="Proteomes" id="UP000708298"/>
    </source>
</evidence>
<reference evidence="4" key="2">
    <citation type="submission" date="2021-01" db="EMBL/GenBank/DDBJ databases">
        <authorList>
            <person name="Mieszkin S."/>
            <person name="Pouder E."/>
            <person name="Alain K."/>
        </authorList>
    </citation>
    <scope>NUCLEOTIDE SEQUENCE</scope>
    <source>
        <strain evidence="4">HW T2.11</strain>
    </source>
</reference>
<proteinExistence type="predicted"/>
<evidence type="ECO:0000256" key="2">
    <source>
        <dbReference type="SAM" id="MobiDB-lite"/>
    </source>
</evidence>
<keyword evidence="3" id="KW-1133">Transmembrane helix</keyword>
<evidence type="ECO:0000256" key="1">
    <source>
        <dbReference type="SAM" id="Coils"/>
    </source>
</evidence>
<feature type="transmembrane region" description="Helical" evidence="3">
    <location>
        <begin position="32"/>
        <end position="52"/>
    </location>
</feature>
<gene>
    <name evidence="4" type="ORF">ASILVAE211_19320</name>
</gene>
<name>A0A963YVQ7_9PROT</name>
<organism evidence="4 5">
    <name type="scientific">Acidisoma silvae</name>
    <dbReference type="NCBI Taxonomy" id="2802396"/>
    <lineage>
        <taxon>Bacteria</taxon>
        <taxon>Pseudomonadati</taxon>
        <taxon>Pseudomonadota</taxon>
        <taxon>Alphaproteobacteria</taxon>
        <taxon>Acetobacterales</taxon>
        <taxon>Acidocellaceae</taxon>
        <taxon>Acidisoma</taxon>
    </lineage>
</organism>
<evidence type="ECO:0000256" key="3">
    <source>
        <dbReference type="SAM" id="Phobius"/>
    </source>
</evidence>
<dbReference type="Proteomes" id="UP000708298">
    <property type="component" value="Unassembled WGS sequence"/>
</dbReference>
<keyword evidence="3" id="KW-0472">Membrane</keyword>
<evidence type="ECO:0000313" key="4">
    <source>
        <dbReference type="EMBL" id="MCB8877355.1"/>
    </source>
</evidence>
<feature type="coiled-coil region" evidence="1">
    <location>
        <begin position="180"/>
        <end position="207"/>
    </location>
</feature>
<sequence length="368" mass="37623">MTPTPAPESDAETVAAPVPTEPQLVSNDRNRVTPLLTLAGFIILAGGMVYLWTRPVPMPSMPPIPPDQTSVVAALKSEVSSLQSAVYSLDTRERADVAALREAIANIQTAPVSGAPSTAQPAATTVGSDDAIAVLKAQIAQLQSAQSAQTQAAQAMPSAASVSTLSSRVDALAEKQGGDADALRQQIATLKAGIDQLNAQAQSLAQSTKALPQLSAQSDHLTRLLRAEAALSAGTPLGDIPNAPAALSRFADTAPPTEAALVLSYPDAAAAAAKAGGPVNGRVGFWRGIWTRVQDLVTVRQGDRVLVGDPTSGVLAHAQRLLAAGDLPGALTVLKMLQGPAATAMTVWVSQAQALVDARQALAQMAAG</sequence>
<comment type="caution">
    <text evidence="4">The sequence shown here is derived from an EMBL/GenBank/DDBJ whole genome shotgun (WGS) entry which is preliminary data.</text>
</comment>